<evidence type="ECO:0000256" key="9">
    <source>
        <dbReference type="SAM" id="Phobius"/>
    </source>
</evidence>
<evidence type="ECO:0000256" key="1">
    <source>
        <dbReference type="ARBA" id="ARBA00004651"/>
    </source>
</evidence>
<accession>A0ABV9TIB8</accession>
<dbReference type="InterPro" id="IPR011701">
    <property type="entry name" value="MFS"/>
</dbReference>
<evidence type="ECO:0000256" key="5">
    <source>
        <dbReference type="ARBA" id="ARBA00022692"/>
    </source>
</evidence>
<protein>
    <submittedName>
        <fullName evidence="11">Multidrug effflux MFS transporter</fullName>
    </submittedName>
</protein>
<evidence type="ECO:0000256" key="2">
    <source>
        <dbReference type="ARBA" id="ARBA00006236"/>
    </source>
</evidence>
<keyword evidence="7 9" id="KW-0472">Membrane</keyword>
<dbReference type="InterPro" id="IPR020846">
    <property type="entry name" value="MFS_dom"/>
</dbReference>
<dbReference type="PANTHER" id="PTHR23502">
    <property type="entry name" value="MAJOR FACILITATOR SUPERFAMILY"/>
    <property type="match status" value="1"/>
</dbReference>
<feature type="transmembrane region" description="Helical" evidence="9">
    <location>
        <begin position="260"/>
        <end position="283"/>
    </location>
</feature>
<dbReference type="InterPro" id="IPR036259">
    <property type="entry name" value="MFS_trans_sf"/>
</dbReference>
<gene>
    <name evidence="11" type="ORF">ACFPCS_06855</name>
</gene>
<evidence type="ECO:0000256" key="6">
    <source>
        <dbReference type="ARBA" id="ARBA00022989"/>
    </source>
</evidence>
<comment type="caution">
    <text evidence="11">The sequence shown here is derived from an EMBL/GenBank/DDBJ whole genome shotgun (WGS) entry which is preliminary data.</text>
</comment>
<feature type="transmembrane region" description="Helical" evidence="9">
    <location>
        <begin position="295"/>
        <end position="318"/>
    </location>
</feature>
<dbReference type="RefSeq" id="WP_277550614.1">
    <property type="nucleotide sequence ID" value="NZ_JARAMH010000004.1"/>
</dbReference>
<dbReference type="PANTHER" id="PTHR23502:SF132">
    <property type="entry name" value="POLYAMINE TRANSPORTER 2-RELATED"/>
    <property type="match status" value="1"/>
</dbReference>
<evidence type="ECO:0000256" key="4">
    <source>
        <dbReference type="ARBA" id="ARBA00022475"/>
    </source>
</evidence>
<dbReference type="Proteomes" id="UP001595797">
    <property type="component" value="Unassembled WGS sequence"/>
</dbReference>
<feature type="domain" description="Major facilitator superfamily (MFS) profile" evidence="10">
    <location>
        <begin position="22"/>
        <end position="409"/>
    </location>
</feature>
<dbReference type="NCBIfam" id="TIGR00710">
    <property type="entry name" value="efflux_Bcr_CflA"/>
    <property type="match status" value="1"/>
</dbReference>
<dbReference type="SUPFAM" id="SSF103473">
    <property type="entry name" value="MFS general substrate transporter"/>
    <property type="match status" value="1"/>
</dbReference>
<dbReference type="Gene3D" id="1.20.1720.10">
    <property type="entry name" value="Multidrug resistance protein D"/>
    <property type="match status" value="1"/>
</dbReference>
<reference evidence="12" key="1">
    <citation type="journal article" date="2019" name="Int. J. Syst. Evol. Microbiol.">
        <title>The Global Catalogue of Microorganisms (GCM) 10K type strain sequencing project: providing services to taxonomists for standard genome sequencing and annotation.</title>
        <authorList>
            <consortium name="The Broad Institute Genomics Platform"/>
            <consortium name="The Broad Institute Genome Sequencing Center for Infectious Disease"/>
            <person name="Wu L."/>
            <person name="Ma J."/>
        </authorList>
    </citation>
    <scope>NUCLEOTIDE SEQUENCE [LARGE SCALE GENOMIC DNA]</scope>
    <source>
        <strain evidence="12">CGMCC 4.6946</strain>
    </source>
</reference>
<feature type="compositionally biased region" description="Gly residues" evidence="8">
    <location>
        <begin position="423"/>
        <end position="432"/>
    </location>
</feature>
<evidence type="ECO:0000256" key="3">
    <source>
        <dbReference type="ARBA" id="ARBA00022448"/>
    </source>
</evidence>
<organism evidence="11 12">
    <name type="scientific">Kocuria oceani</name>
    <dbReference type="NCBI Taxonomy" id="988827"/>
    <lineage>
        <taxon>Bacteria</taxon>
        <taxon>Bacillati</taxon>
        <taxon>Actinomycetota</taxon>
        <taxon>Actinomycetes</taxon>
        <taxon>Micrococcales</taxon>
        <taxon>Micrococcaceae</taxon>
        <taxon>Kocuria</taxon>
    </lineage>
</organism>
<feature type="transmembrane region" description="Helical" evidence="9">
    <location>
        <begin position="384"/>
        <end position="405"/>
    </location>
</feature>
<feature type="transmembrane region" description="Helical" evidence="9">
    <location>
        <begin position="357"/>
        <end position="378"/>
    </location>
</feature>
<feature type="transmembrane region" description="Helical" evidence="9">
    <location>
        <begin position="149"/>
        <end position="174"/>
    </location>
</feature>
<evidence type="ECO:0000313" key="11">
    <source>
        <dbReference type="EMBL" id="MFC4903283.1"/>
    </source>
</evidence>
<dbReference type="CDD" id="cd17320">
    <property type="entry name" value="MFS_MdfA_MDR_like"/>
    <property type="match status" value="1"/>
</dbReference>
<proteinExistence type="inferred from homology"/>
<keyword evidence="12" id="KW-1185">Reference proteome</keyword>
<comment type="subcellular location">
    <subcellularLocation>
        <location evidence="1">Cell membrane</location>
        <topology evidence="1">Multi-pass membrane protein</topology>
    </subcellularLocation>
</comment>
<name>A0ABV9TIB8_9MICC</name>
<feature type="region of interest" description="Disordered" evidence="8">
    <location>
        <begin position="410"/>
        <end position="438"/>
    </location>
</feature>
<dbReference type="InterPro" id="IPR004812">
    <property type="entry name" value="Efflux_drug-R_Bcr/CmlA"/>
</dbReference>
<feature type="transmembrane region" description="Helical" evidence="9">
    <location>
        <begin position="91"/>
        <end position="110"/>
    </location>
</feature>
<feature type="transmembrane region" description="Helical" evidence="9">
    <location>
        <begin position="116"/>
        <end position="137"/>
    </location>
</feature>
<feature type="transmembrane region" description="Helical" evidence="9">
    <location>
        <begin position="61"/>
        <end position="79"/>
    </location>
</feature>
<keyword evidence="3" id="KW-0813">Transport</keyword>
<evidence type="ECO:0000313" key="12">
    <source>
        <dbReference type="Proteomes" id="UP001595797"/>
    </source>
</evidence>
<keyword evidence="4" id="KW-1003">Cell membrane</keyword>
<dbReference type="Pfam" id="PF07690">
    <property type="entry name" value="MFS_1"/>
    <property type="match status" value="1"/>
</dbReference>
<keyword evidence="5 9" id="KW-0812">Transmembrane</keyword>
<comment type="similarity">
    <text evidence="2">Belongs to the major facilitator superfamily. Bcr/CmlA family.</text>
</comment>
<feature type="transmembrane region" description="Helical" evidence="9">
    <location>
        <begin position="229"/>
        <end position="248"/>
    </location>
</feature>
<feature type="transmembrane region" description="Helical" evidence="9">
    <location>
        <begin position="324"/>
        <end position="345"/>
    </location>
</feature>
<dbReference type="PROSITE" id="PS50850">
    <property type="entry name" value="MFS"/>
    <property type="match status" value="1"/>
</dbReference>
<evidence type="ECO:0000256" key="8">
    <source>
        <dbReference type="SAM" id="MobiDB-lite"/>
    </source>
</evidence>
<evidence type="ECO:0000259" key="10">
    <source>
        <dbReference type="PROSITE" id="PS50850"/>
    </source>
</evidence>
<keyword evidence="6 9" id="KW-1133">Transmembrane helix</keyword>
<evidence type="ECO:0000256" key="7">
    <source>
        <dbReference type="ARBA" id="ARBA00023136"/>
    </source>
</evidence>
<dbReference type="EMBL" id="JBHSIW010000007">
    <property type="protein sequence ID" value="MFC4903283.1"/>
    <property type="molecule type" value="Genomic_DNA"/>
</dbReference>
<sequence>MSSPTPGQPVRSRLRLSGRADRVVLVAALGILSAVSPMATDMYLASMPAMAAHFGASTSAVQLTLTSYMIGMALGQFLLGPVSDVLGRHRLMVAGNVLFLLSSVAVVLAPGVGTVIALRAVQGAAGAAGVVIARAVVSDIASGRRAAQLFSVLATITSLAPVVAPLLGGVIATVAPWQTVFWALAAFGLLMLACSVLVVPETLPPHRRHRGGVGAVVGGSWRVLRTPSFMGYALAFGAAFGALFSYISASSFVVQNVLGYSALGYSVIFAVNACGSILGALVNTRLVGRTEPGPVLRTALVVMGTVNVVGLVLVLAGITGWTTLAHLFVSQTCIGFILGNAVALAQSRVPGRAGAGSAVLGLVQFLIGGLVSPLTGLAGQHSAVPMAVSMAVCSLLAVGAVLLAARCSRRPPGAPSPSSGPFPGRGGPGPHGGGPPDP</sequence>
<feature type="transmembrane region" description="Helical" evidence="9">
    <location>
        <begin position="180"/>
        <end position="200"/>
    </location>
</feature>